<dbReference type="InterPro" id="IPR026270">
    <property type="entry name" value="SRP72"/>
</dbReference>
<dbReference type="OrthoDB" id="5421607at2759"/>
<dbReference type="Gene3D" id="1.25.40.10">
    <property type="entry name" value="Tetratricopeptide repeat domain"/>
    <property type="match status" value="1"/>
</dbReference>
<dbReference type="GO" id="GO:0005786">
    <property type="term" value="C:signal recognition particle, endoplasmic reticulum targeting"/>
    <property type="evidence" value="ECO:0007669"/>
    <property type="project" value="UniProtKB-KW"/>
</dbReference>
<feature type="region of interest" description="Disordered" evidence="9">
    <location>
        <begin position="547"/>
        <end position="586"/>
    </location>
</feature>
<comment type="similarity">
    <text evidence="3">Belongs to the SRP72 family.</text>
</comment>
<evidence type="ECO:0000256" key="1">
    <source>
        <dbReference type="ARBA" id="ARBA00004240"/>
    </source>
</evidence>
<feature type="domain" description="Signal recognition particle SRP72 subunit RNA-binding" evidence="10">
    <location>
        <begin position="554"/>
        <end position="599"/>
    </location>
</feature>
<comment type="caution">
    <text evidence="11">The sequence shown here is derived from an EMBL/GenBank/DDBJ whole genome shotgun (WGS) entry which is preliminary data.</text>
</comment>
<dbReference type="Proteomes" id="UP000193411">
    <property type="component" value="Unassembled WGS sequence"/>
</dbReference>
<dbReference type="STRING" id="765915.A0A1Y2HZE2"/>
<evidence type="ECO:0000256" key="9">
    <source>
        <dbReference type="SAM" id="MobiDB-lite"/>
    </source>
</evidence>
<gene>
    <name evidence="11" type="ORF">BCR44DRAFT_40499</name>
</gene>
<dbReference type="PANTHER" id="PTHR14094">
    <property type="entry name" value="SIGNAL RECOGNITION PARTICLE 72"/>
    <property type="match status" value="1"/>
</dbReference>
<dbReference type="SUPFAM" id="SSF48452">
    <property type="entry name" value="TPR-like"/>
    <property type="match status" value="1"/>
</dbReference>
<dbReference type="GO" id="GO:0008312">
    <property type="term" value="F:7S RNA binding"/>
    <property type="evidence" value="ECO:0007669"/>
    <property type="project" value="InterPro"/>
</dbReference>
<reference evidence="11 12" key="1">
    <citation type="submission" date="2016-07" db="EMBL/GenBank/DDBJ databases">
        <title>Pervasive Adenine N6-methylation of Active Genes in Fungi.</title>
        <authorList>
            <consortium name="DOE Joint Genome Institute"/>
            <person name="Mondo S.J."/>
            <person name="Dannebaum R.O."/>
            <person name="Kuo R.C."/>
            <person name="Labutti K."/>
            <person name="Haridas S."/>
            <person name="Kuo A."/>
            <person name="Salamov A."/>
            <person name="Ahrendt S.R."/>
            <person name="Lipzen A."/>
            <person name="Sullivan W."/>
            <person name="Andreopoulos W.B."/>
            <person name="Clum A."/>
            <person name="Lindquist E."/>
            <person name="Daum C."/>
            <person name="Ramamoorthy G.K."/>
            <person name="Gryganskyi A."/>
            <person name="Culley D."/>
            <person name="Magnuson J.K."/>
            <person name="James T.Y."/>
            <person name="O'Malley M.A."/>
            <person name="Stajich J.E."/>
            <person name="Spatafora J.W."/>
            <person name="Visel A."/>
            <person name="Grigoriev I.V."/>
        </authorList>
    </citation>
    <scope>NUCLEOTIDE SEQUENCE [LARGE SCALE GENOMIC DNA]</scope>
    <source>
        <strain evidence="11 12">PL171</strain>
    </source>
</reference>
<evidence type="ECO:0000256" key="2">
    <source>
        <dbReference type="ARBA" id="ARBA00004496"/>
    </source>
</evidence>
<dbReference type="InterPro" id="IPR013699">
    <property type="entry name" value="Signal_recog_part_SRP72_RNA-bd"/>
</dbReference>
<evidence type="ECO:0000256" key="4">
    <source>
        <dbReference type="ARBA" id="ARBA00018350"/>
    </source>
</evidence>
<feature type="compositionally biased region" description="Low complexity" evidence="9">
    <location>
        <begin position="547"/>
        <end position="559"/>
    </location>
</feature>
<dbReference type="InterPro" id="IPR011990">
    <property type="entry name" value="TPR-like_helical_dom_sf"/>
</dbReference>
<evidence type="ECO:0000256" key="5">
    <source>
        <dbReference type="ARBA" id="ARBA00022490"/>
    </source>
</evidence>
<protein>
    <recommendedName>
        <fullName evidence="4">Signal recognition particle subunit SRP72</fullName>
    </recommendedName>
</protein>
<feature type="compositionally biased region" description="Basic residues" evidence="9">
    <location>
        <begin position="563"/>
        <end position="572"/>
    </location>
</feature>
<dbReference type="Pfam" id="PF08492">
    <property type="entry name" value="SRP72"/>
    <property type="match status" value="1"/>
</dbReference>
<feature type="compositionally biased region" description="Basic residues" evidence="9">
    <location>
        <begin position="691"/>
        <end position="704"/>
    </location>
</feature>
<dbReference type="InterPro" id="IPR031545">
    <property type="entry name" value="SRP72_TPR-like"/>
</dbReference>
<dbReference type="AlphaFoldDB" id="A0A1Y2HZE2"/>
<keyword evidence="6" id="KW-0256">Endoplasmic reticulum</keyword>
<feature type="region of interest" description="Disordered" evidence="9">
    <location>
        <begin position="618"/>
        <end position="704"/>
    </location>
</feature>
<evidence type="ECO:0000259" key="10">
    <source>
        <dbReference type="Pfam" id="PF08492"/>
    </source>
</evidence>
<accession>A0A1Y2HZE2</accession>
<sequence length="704" mass="75092">MSSAESRESIMERANQLIAQEKFGELVSLCSKAPSTSKSPWMTQVHLVALIRLERYQDALRLLTGQDPDLLKYKYERAYCLYRTNKLIDALALLDSLTADSGNTHKVQVLKAQVLYRLERFDQCFAIYQALIDATTDDDDHADLRQDLITNQQAVLASTYLSTLAFTPSSSSSSSLSSASIDSLTDLASFSSYEHCYNTATLALAQGHRDLALAALHHARRLATLSLADSGLSQRDLAIELQPVLVQLAYAYHLAGDIDQAAQLYRVVIGGAGAGAAAAHTPDWAVAVNNLASIEALVVSDKDKQKGDAKDNKEKEVQRRFKKIAKHAAVKSDRMPRWQRNVVAANEALVTGFSGLGDGNHTDNLVLHTMRALATGKPLPDRESATDDPLAQSVFVTLAHAQRKLESASTSTDQFAAALDTLLESNNNNSNVPALDALHARVLAASGNVDAAIAVLEAIGAHEQVARLLAQVPERKLDAAQVWANLVAQDPGNVRRVAEWVKAEALVDPQAAEEHAAALAVDQDNEDAAQVQDVETAWKALVATTSSAATPVPAKDAAASNKKQARRRRPRLPKGADPTSDAFQLTVPDPERWVPKHLRKAALAAAAAAAKKKGSAAKRAVGSKGAHQGGAVADDPNPAPVMTGLGGTGSARIFGNRGGQAQKEDKEEESTVVEKPVVEKTPTASKPAAGNKKKGPAGKKGGRK</sequence>
<keyword evidence="8" id="KW-0687">Ribonucleoprotein</keyword>
<evidence type="ECO:0000313" key="11">
    <source>
        <dbReference type="EMBL" id="ORZ39869.1"/>
    </source>
</evidence>
<proteinExistence type="inferred from homology"/>
<dbReference type="PANTHER" id="PTHR14094:SF9">
    <property type="entry name" value="SIGNAL RECOGNITION PARTICLE SUBUNIT SRP72"/>
    <property type="match status" value="1"/>
</dbReference>
<dbReference type="EMBL" id="MCFL01000004">
    <property type="protein sequence ID" value="ORZ39869.1"/>
    <property type="molecule type" value="Genomic_DNA"/>
</dbReference>
<evidence type="ECO:0000256" key="3">
    <source>
        <dbReference type="ARBA" id="ARBA00007676"/>
    </source>
</evidence>
<dbReference type="GO" id="GO:0006614">
    <property type="term" value="P:SRP-dependent cotranslational protein targeting to membrane"/>
    <property type="evidence" value="ECO:0007669"/>
    <property type="project" value="InterPro"/>
</dbReference>
<dbReference type="Pfam" id="PF17004">
    <property type="entry name" value="SRP_TPR_like"/>
    <property type="match status" value="1"/>
</dbReference>
<keyword evidence="5" id="KW-0963">Cytoplasm</keyword>
<dbReference type="PIRSF" id="PIRSF038922">
    <property type="entry name" value="SRP72"/>
    <property type="match status" value="1"/>
</dbReference>
<dbReference type="GO" id="GO:0043022">
    <property type="term" value="F:ribosome binding"/>
    <property type="evidence" value="ECO:0007669"/>
    <property type="project" value="TreeGrafter"/>
</dbReference>
<evidence type="ECO:0000256" key="6">
    <source>
        <dbReference type="ARBA" id="ARBA00022824"/>
    </source>
</evidence>
<comment type="subcellular location">
    <subcellularLocation>
        <location evidence="2">Cytoplasm</location>
    </subcellularLocation>
    <subcellularLocation>
        <location evidence="1">Endoplasmic reticulum</location>
    </subcellularLocation>
</comment>
<dbReference type="GO" id="GO:0005783">
    <property type="term" value="C:endoplasmic reticulum"/>
    <property type="evidence" value="ECO:0007669"/>
    <property type="project" value="UniProtKB-SubCell"/>
</dbReference>
<keyword evidence="7" id="KW-0733">Signal recognition particle</keyword>
<organism evidence="11 12">
    <name type="scientific">Catenaria anguillulae PL171</name>
    <dbReference type="NCBI Taxonomy" id="765915"/>
    <lineage>
        <taxon>Eukaryota</taxon>
        <taxon>Fungi</taxon>
        <taxon>Fungi incertae sedis</taxon>
        <taxon>Blastocladiomycota</taxon>
        <taxon>Blastocladiomycetes</taxon>
        <taxon>Blastocladiales</taxon>
        <taxon>Catenariaceae</taxon>
        <taxon>Catenaria</taxon>
    </lineage>
</organism>
<keyword evidence="12" id="KW-1185">Reference proteome</keyword>
<evidence type="ECO:0000313" key="12">
    <source>
        <dbReference type="Proteomes" id="UP000193411"/>
    </source>
</evidence>
<evidence type="ECO:0000256" key="8">
    <source>
        <dbReference type="ARBA" id="ARBA00023274"/>
    </source>
</evidence>
<name>A0A1Y2HZE2_9FUNG</name>
<evidence type="ECO:0000256" key="7">
    <source>
        <dbReference type="ARBA" id="ARBA00023135"/>
    </source>
</evidence>